<protein>
    <submittedName>
        <fullName evidence="1">Uncharacterized protein</fullName>
    </submittedName>
</protein>
<evidence type="ECO:0000313" key="2">
    <source>
        <dbReference type="Proteomes" id="UP000236291"/>
    </source>
</evidence>
<name>A0A2K3KKV4_TRIPR</name>
<evidence type="ECO:0000313" key="1">
    <source>
        <dbReference type="EMBL" id="PNX66889.1"/>
    </source>
</evidence>
<comment type="caution">
    <text evidence="1">The sequence shown here is derived from an EMBL/GenBank/DDBJ whole genome shotgun (WGS) entry which is preliminary data.</text>
</comment>
<sequence>SSLRYALRRVLESVPNPIVTITKSAFCT</sequence>
<organism evidence="1 2">
    <name type="scientific">Trifolium pratense</name>
    <name type="common">Red clover</name>
    <dbReference type="NCBI Taxonomy" id="57577"/>
    <lineage>
        <taxon>Eukaryota</taxon>
        <taxon>Viridiplantae</taxon>
        <taxon>Streptophyta</taxon>
        <taxon>Embryophyta</taxon>
        <taxon>Tracheophyta</taxon>
        <taxon>Spermatophyta</taxon>
        <taxon>Magnoliopsida</taxon>
        <taxon>eudicotyledons</taxon>
        <taxon>Gunneridae</taxon>
        <taxon>Pentapetalae</taxon>
        <taxon>rosids</taxon>
        <taxon>fabids</taxon>
        <taxon>Fabales</taxon>
        <taxon>Fabaceae</taxon>
        <taxon>Papilionoideae</taxon>
        <taxon>50 kb inversion clade</taxon>
        <taxon>NPAAA clade</taxon>
        <taxon>Hologalegina</taxon>
        <taxon>IRL clade</taxon>
        <taxon>Trifolieae</taxon>
        <taxon>Trifolium</taxon>
    </lineage>
</organism>
<gene>
    <name evidence="1" type="ORF">L195_g063264</name>
</gene>
<reference evidence="1 2" key="2">
    <citation type="journal article" date="2017" name="Front. Plant Sci.">
        <title>Gene Classification and Mining of Molecular Markers Useful in Red Clover (Trifolium pratense) Breeding.</title>
        <authorList>
            <person name="Istvanek J."/>
            <person name="Dluhosova J."/>
            <person name="Dluhos P."/>
            <person name="Patkova L."/>
            <person name="Nedelnik J."/>
            <person name="Repkova J."/>
        </authorList>
    </citation>
    <scope>NUCLEOTIDE SEQUENCE [LARGE SCALE GENOMIC DNA]</scope>
    <source>
        <strain evidence="2">cv. Tatra</strain>
        <tissue evidence="1">Young leaves</tissue>
    </source>
</reference>
<proteinExistence type="predicted"/>
<feature type="non-terminal residue" evidence="1">
    <location>
        <position position="1"/>
    </location>
</feature>
<accession>A0A2K3KKV4</accession>
<dbReference type="EMBL" id="ASHM01200127">
    <property type="protein sequence ID" value="PNX66889.1"/>
    <property type="molecule type" value="Genomic_DNA"/>
</dbReference>
<dbReference type="AlphaFoldDB" id="A0A2K3KKV4"/>
<reference evidence="1 2" key="1">
    <citation type="journal article" date="2014" name="Am. J. Bot.">
        <title>Genome assembly and annotation for red clover (Trifolium pratense; Fabaceae).</title>
        <authorList>
            <person name="Istvanek J."/>
            <person name="Jaros M."/>
            <person name="Krenek A."/>
            <person name="Repkova J."/>
        </authorList>
    </citation>
    <scope>NUCLEOTIDE SEQUENCE [LARGE SCALE GENOMIC DNA]</scope>
    <source>
        <strain evidence="2">cv. Tatra</strain>
        <tissue evidence="1">Young leaves</tissue>
    </source>
</reference>
<dbReference type="Proteomes" id="UP000236291">
    <property type="component" value="Unassembled WGS sequence"/>
</dbReference>